<feature type="transmembrane region" description="Helical" evidence="2">
    <location>
        <begin position="709"/>
        <end position="733"/>
    </location>
</feature>
<feature type="non-terminal residue" evidence="3">
    <location>
        <position position="1"/>
    </location>
</feature>
<feature type="transmembrane region" description="Helical" evidence="2">
    <location>
        <begin position="574"/>
        <end position="593"/>
    </location>
</feature>
<protein>
    <submittedName>
        <fullName evidence="3">Transmembrane protein, putative</fullName>
    </submittedName>
</protein>
<dbReference type="PANTHER" id="PTHR11319">
    <property type="entry name" value="G PROTEIN-COUPLED RECEPTOR-RELATED"/>
    <property type="match status" value="1"/>
</dbReference>
<dbReference type="RefSeq" id="XP_001013842.2">
    <property type="nucleotide sequence ID" value="XM_001013842.2"/>
</dbReference>
<feature type="transmembrane region" description="Helical" evidence="2">
    <location>
        <begin position="787"/>
        <end position="806"/>
    </location>
</feature>
<dbReference type="AlphaFoldDB" id="Q23AU5"/>
<gene>
    <name evidence="3" type="ORF">TTHERM_00767530</name>
</gene>
<dbReference type="InParanoid" id="Q23AU5"/>
<evidence type="ECO:0000313" key="4">
    <source>
        <dbReference type="Proteomes" id="UP000009168"/>
    </source>
</evidence>
<name>Q23AU5_TETTS</name>
<dbReference type="EMBL" id="GG662723">
    <property type="protein sequence ID" value="EAR93597.2"/>
    <property type="molecule type" value="Genomic_DNA"/>
</dbReference>
<organism evidence="3 4">
    <name type="scientific">Tetrahymena thermophila (strain SB210)</name>
    <dbReference type="NCBI Taxonomy" id="312017"/>
    <lineage>
        <taxon>Eukaryota</taxon>
        <taxon>Sar</taxon>
        <taxon>Alveolata</taxon>
        <taxon>Ciliophora</taxon>
        <taxon>Intramacronucleata</taxon>
        <taxon>Oligohymenophorea</taxon>
        <taxon>Hymenostomatida</taxon>
        <taxon>Tetrahymenina</taxon>
        <taxon>Tetrahymenidae</taxon>
        <taxon>Tetrahymena</taxon>
    </lineage>
</organism>
<dbReference type="Proteomes" id="UP000009168">
    <property type="component" value="Unassembled WGS sequence"/>
</dbReference>
<sequence length="960" mass="109099">ILFYQGELTNILGQTNSYFLNTQNSNVTLFNIDNNNFNQTYPDYLNLIAKLSEIQSVSFFQLQKSMLSIVDCGFQNLIIKNLQNTSPLLINDSTFSTYLISVNQGALTIEDSQFININQISSKRVLQSQISLLNSGALISLYQSKLQIQQQTLFQKIICMLCFGSILQLNQTQFFISDSMFLESKANNGGAISINGLVSNLNYIQNTQMIGNTAISDGGAMLLIAQNDDVFSLTLSNCQFTDNQSLNGSGGALFINSENESTVQQQIKIYKTNLSNNKAVIGGCINNLGINPVIDSQSIILNNKAILYGDNINSYPDHLGLIMTTDLNKYFNQSTNSLILSNIKSGAQIPDIIFQLKDQTAKPIFPLDADKIIIQAQFSSKTKNISNYYIRGNSTAFVDLKQKQFVFQGIQLIGIPNSKAIIEFKSDVIKILNKQTNQFESNYSYELEVYFRSCNYGEVENFYNTYTECVVCDQDKYSVDKQQCYACPSGAKCKNGIIYVNQGFWRKDESSPLVIECVNKPSNCIGNTYGNQVCLEGYIGPLCEQCDIYGSYWGESYSKIGSYQCAQCKELSALLLKAILIVIWTLFSIRLAVKGDLEEQTINAFQVALKRHLSKNNQSTSLKGTKYQSKLIVKYDNQKDRKSRNGEKASVYIKVFVNYLQIIGSIITFNIKITTDIFDTSQYLGAPVRQQMNSAECILKDIQTDIPMIYLKLLFTLTVPIGYLMVFILSLILQRPDLVSQMIAILSCRVIGDSKYKSQNYYWEFVKILEKILIIIILNFYSQETNVKGVLIFMVISLYGIASSVLQPYRLSGNNPFNYYSYYRTFNMLVQKFQKQKLNPQLKAKIKRIFQEFLKLSEEQKYDLLFSGLKIQISKNHKRLFKDQQINQTVKQNKLNDLATENQQKQNSEGDYFDQENMNSPNTVYTNKINQSPIFLQFEELILVTDENESQKDKEDNSNK</sequence>
<proteinExistence type="predicted"/>
<dbReference type="KEGG" id="tet:TTHERM_00767530"/>
<dbReference type="GeneID" id="7825553"/>
<dbReference type="OrthoDB" id="77931at2759"/>
<keyword evidence="2" id="KW-1133">Transmembrane helix</keyword>
<keyword evidence="2" id="KW-0472">Membrane</keyword>
<dbReference type="PANTHER" id="PTHR11319:SF35">
    <property type="entry name" value="OUTER MEMBRANE PROTEIN PMPC-RELATED"/>
    <property type="match status" value="1"/>
</dbReference>
<accession>Q23AU5</accession>
<evidence type="ECO:0000313" key="3">
    <source>
        <dbReference type="EMBL" id="EAR93597.2"/>
    </source>
</evidence>
<feature type="region of interest" description="Disordered" evidence="1">
    <location>
        <begin position="902"/>
        <end position="923"/>
    </location>
</feature>
<evidence type="ECO:0000256" key="1">
    <source>
        <dbReference type="SAM" id="MobiDB-lite"/>
    </source>
</evidence>
<evidence type="ECO:0000256" key="2">
    <source>
        <dbReference type="SAM" id="Phobius"/>
    </source>
</evidence>
<reference evidence="4" key="1">
    <citation type="journal article" date="2006" name="PLoS Biol.">
        <title>Macronuclear genome sequence of the ciliate Tetrahymena thermophila, a model eukaryote.</title>
        <authorList>
            <person name="Eisen J.A."/>
            <person name="Coyne R.S."/>
            <person name="Wu M."/>
            <person name="Wu D."/>
            <person name="Thiagarajan M."/>
            <person name="Wortman J.R."/>
            <person name="Badger J.H."/>
            <person name="Ren Q."/>
            <person name="Amedeo P."/>
            <person name="Jones K.M."/>
            <person name="Tallon L.J."/>
            <person name="Delcher A.L."/>
            <person name="Salzberg S.L."/>
            <person name="Silva J.C."/>
            <person name="Haas B.J."/>
            <person name="Majoros W.H."/>
            <person name="Farzad M."/>
            <person name="Carlton J.M."/>
            <person name="Smith R.K. Jr."/>
            <person name="Garg J."/>
            <person name="Pearlman R.E."/>
            <person name="Karrer K.M."/>
            <person name="Sun L."/>
            <person name="Manning G."/>
            <person name="Elde N.C."/>
            <person name="Turkewitz A.P."/>
            <person name="Asai D.J."/>
            <person name="Wilkes D.E."/>
            <person name="Wang Y."/>
            <person name="Cai H."/>
            <person name="Collins K."/>
            <person name="Stewart B.A."/>
            <person name="Lee S.R."/>
            <person name="Wilamowska K."/>
            <person name="Weinberg Z."/>
            <person name="Ruzzo W.L."/>
            <person name="Wloga D."/>
            <person name="Gaertig J."/>
            <person name="Frankel J."/>
            <person name="Tsao C.-C."/>
            <person name="Gorovsky M.A."/>
            <person name="Keeling P.J."/>
            <person name="Waller R.F."/>
            <person name="Patron N.J."/>
            <person name="Cherry J.M."/>
            <person name="Stover N.A."/>
            <person name="Krieger C.J."/>
            <person name="del Toro C."/>
            <person name="Ryder H.F."/>
            <person name="Williamson S.C."/>
            <person name="Barbeau R.A."/>
            <person name="Hamilton E.P."/>
            <person name="Orias E."/>
        </authorList>
    </citation>
    <scope>NUCLEOTIDE SEQUENCE [LARGE SCALE GENOMIC DNA]</scope>
    <source>
        <strain evidence="4">SB210</strain>
    </source>
</reference>
<keyword evidence="4" id="KW-1185">Reference proteome</keyword>
<feature type="transmembrane region" description="Helical" evidence="2">
    <location>
        <begin position="761"/>
        <end position="781"/>
    </location>
</feature>
<keyword evidence="2 3" id="KW-0812">Transmembrane</keyword>
<dbReference type="HOGENOM" id="CLU_003191_3_0_1"/>